<sequence length="121" mass="14455">MSQMSNTFRELEEILKIIKQYEYEMLKHEKISQMLKMRVGEVVRAKKRAARKRAKMIQRQLILSQELTILSGSATPAQIDPRLQIEFEYIMNYLQLKETIVNDLFQSLSEEEMKIIRPYLM</sequence>
<dbReference type="EMBL" id="GGMR01010137">
    <property type="protein sequence ID" value="MBY22756.1"/>
    <property type="molecule type" value="Transcribed_RNA"/>
</dbReference>
<dbReference type="AlphaFoldDB" id="A0A2S2P1F2"/>
<organism evidence="1">
    <name type="scientific">Schizaphis graminum</name>
    <name type="common">Green bug aphid</name>
    <dbReference type="NCBI Taxonomy" id="13262"/>
    <lineage>
        <taxon>Eukaryota</taxon>
        <taxon>Metazoa</taxon>
        <taxon>Ecdysozoa</taxon>
        <taxon>Arthropoda</taxon>
        <taxon>Hexapoda</taxon>
        <taxon>Insecta</taxon>
        <taxon>Pterygota</taxon>
        <taxon>Neoptera</taxon>
        <taxon>Paraneoptera</taxon>
        <taxon>Hemiptera</taxon>
        <taxon>Sternorrhyncha</taxon>
        <taxon>Aphidomorpha</taxon>
        <taxon>Aphidoidea</taxon>
        <taxon>Aphididae</taxon>
        <taxon>Aphidini</taxon>
        <taxon>Schizaphis</taxon>
    </lineage>
</organism>
<gene>
    <name evidence="1" type="ORF">g.139880</name>
</gene>
<name>A0A2S2P1F2_SCHGA</name>
<evidence type="ECO:0000313" key="1">
    <source>
        <dbReference type="EMBL" id="MBY22756.1"/>
    </source>
</evidence>
<reference evidence="1" key="1">
    <citation type="submission" date="2018-04" db="EMBL/GenBank/DDBJ databases">
        <title>Transcriptome of Schizaphis graminum biotype I.</title>
        <authorList>
            <person name="Scully E.D."/>
            <person name="Geib S.M."/>
            <person name="Palmer N.A."/>
            <person name="Koch K."/>
            <person name="Bradshaw J."/>
            <person name="Heng-Moss T."/>
            <person name="Sarath G."/>
        </authorList>
    </citation>
    <scope>NUCLEOTIDE SEQUENCE</scope>
</reference>
<accession>A0A2S2P1F2</accession>
<proteinExistence type="predicted"/>
<protein>
    <submittedName>
        <fullName evidence="1">Uncharacterized protein</fullName>
    </submittedName>
</protein>